<feature type="region of interest" description="Disordered" evidence="10">
    <location>
        <begin position="98"/>
        <end position="181"/>
    </location>
</feature>
<dbReference type="Pfam" id="PF00096">
    <property type="entry name" value="zf-C2H2"/>
    <property type="match status" value="1"/>
</dbReference>
<accession>A0A9P5SBI9</accession>
<dbReference type="PROSITE" id="PS50157">
    <property type="entry name" value="ZINC_FINGER_C2H2_2"/>
    <property type="match status" value="2"/>
</dbReference>
<feature type="compositionally biased region" description="Polar residues" evidence="10">
    <location>
        <begin position="115"/>
        <end position="128"/>
    </location>
</feature>
<proteinExistence type="inferred from homology"/>
<dbReference type="SUPFAM" id="SSF57667">
    <property type="entry name" value="beta-beta-alpha zinc fingers"/>
    <property type="match status" value="2"/>
</dbReference>
<feature type="compositionally biased region" description="Polar residues" evidence="10">
    <location>
        <begin position="734"/>
        <end position="748"/>
    </location>
</feature>
<dbReference type="PANTHER" id="PTHR47257">
    <property type="entry name" value="PH-RESPONSE TRANSCRIPTION FACTOR PACC/RIM101"/>
    <property type="match status" value="1"/>
</dbReference>
<gene>
    <name evidence="12" type="ORF">BG006_000772</name>
</gene>
<evidence type="ECO:0000256" key="9">
    <source>
        <dbReference type="PROSITE-ProRule" id="PRU00042"/>
    </source>
</evidence>
<keyword evidence="4" id="KW-0677">Repeat</keyword>
<dbReference type="GO" id="GO:0005634">
    <property type="term" value="C:nucleus"/>
    <property type="evidence" value="ECO:0007669"/>
    <property type="project" value="UniProtKB-SubCell"/>
</dbReference>
<evidence type="ECO:0000256" key="6">
    <source>
        <dbReference type="ARBA" id="ARBA00022833"/>
    </source>
</evidence>
<organism evidence="12 13">
    <name type="scientific">Podila minutissima</name>
    <dbReference type="NCBI Taxonomy" id="64525"/>
    <lineage>
        <taxon>Eukaryota</taxon>
        <taxon>Fungi</taxon>
        <taxon>Fungi incertae sedis</taxon>
        <taxon>Mucoromycota</taxon>
        <taxon>Mortierellomycotina</taxon>
        <taxon>Mortierellomycetes</taxon>
        <taxon>Mortierellales</taxon>
        <taxon>Mortierellaceae</taxon>
        <taxon>Podila</taxon>
    </lineage>
</organism>
<keyword evidence="13" id="KW-1185">Reference proteome</keyword>
<evidence type="ECO:0000256" key="7">
    <source>
        <dbReference type="ARBA" id="ARBA00023242"/>
    </source>
</evidence>
<feature type="compositionally biased region" description="Polar residues" evidence="10">
    <location>
        <begin position="708"/>
        <end position="721"/>
    </location>
</feature>
<sequence length="794" mass="87427">MESIPSPHSFIFSDDYICQWDSCFKNFDDAEALYEHLRDEHVGRKAQHNLCLTCKWGKCTVGTFGKRDHITSHLRVHVSSKPYTCEVCNKGFKRPQDLKKHEKTHQDYKDVESLEPSNSAPSTANNKFLQPKPDALYQPLTPPTVLDRSPSVSSSALGSSLSPYSDPLSPASIPDTIDSSWNPGLSASPSYSGSDMYSSPNAPDLELDMMAPFGRPGGVDVSGAYYGAFPTPDTYEDLTSPMSSKRSRDGFDEILSDTLGAFALESKKKRLDSTYNEDMMGRLNALSAILEVSPLTPDHLVSALPDVSDWNQFNQFNQFCSTLFEDVSGEAFEPQTFDMPLFQDFDQKQLLDGSVPLISDGLSSFNSNLGDSIFKTLIPDDTLSSSSLGGYGDMSWDGTSDISPSNGVRRVKPAKPTQQLNNPFKQQYVSMPSLRNANPDAAVKVEPTEEVFEPTVAVKNVRRYIDMSTQTGGNGCKRVVSSDGTMAMVRPTEKKTDKCETVHPTILLTAIPAVLSTPTPEIVQGTQGQSDMEEVSEDVNDIPTETSTESQTLASKYNSILRKHRNRHTASAPPPPVQEPLDPVEAITRQLAQSNLESTHKLPVKASTTKPIMEGDMERQMRAAEARSMCSQDPVRKQHAEVVLNLLKSIDTLMIEHRQKVAQWKQAQTKGASGPRAGASGRQVMYPRTHVNSRQQEPIRTVSSYLHRSTAHQPSPLQQEQAWEPSYKVHSHEGTTTPGKASSGSTDSPVLYPTSDLHRSVVVPFELSEEERRFIEEDNAKTAAAQAQAQGMAV</sequence>
<evidence type="ECO:0000313" key="13">
    <source>
        <dbReference type="Proteomes" id="UP000696485"/>
    </source>
</evidence>
<feature type="compositionally biased region" description="Basic and acidic residues" evidence="10">
    <location>
        <begin position="98"/>
        <end position="112"/>
    </location>
</feature>
<dbReference type="Proteomes" id="UP000696485">
    <property type="component" value="Unassembled WGS sequence"/>
</dbReference>
<dbReference type="EMBL" id="JAAAUY010001132">
    <property type="protein sequence ID" value="KAF9324200.1"/>
    <property type="molecule type" value="Genomic_DNA"/>
</dbReference>
<dbReference type="GO" id="GO:0008270">
    <property type="term" value="F:zinc ion binding"/>
    <property type="evidence" value="ECO:0007669"/>
    <property type="project" value="UniProtKB-KW"/>
</dbReference>
<keyword evidence="6" id="KW-0862">Zinc</keyword>
<keyword evidence="5 9" id="KW-0863">Zinc-finger</keyword>
<evidence type="ECO:0000256" key="3">
    <source>
        <dbReference type="ARBA" id="ARBA00022723"/>
    </source>
</evidence>
<evidence type="ECO:0000256" key="10">
    <source>
        <dbReference type="SAM" id="MobiDB-lite"/>
    </source>
</evidence>
<dbReference type="InterPro" id="IPR050806">
    <property type="entry name" value="pacC/RIM101"/>
</dbReference>
<comment type="caution">
    <text evidence="12">The sequence shown here is derived from an EMBL/GenBank/DDBJ whole genome shotgun (WGS) entry which is preliminary data.</text>
</comment>
<feature type="domain" description="C2H2-type" evidence="11">
    <location>
        <begin position="16"/>
        <end position="46"/>
    </location>
</feature>
<evidence type="ECO:0000256" key="1">
    <source>
        <dbReference type="ARBA" id="ARBA00004123"/>
    </source>
</evidence>
<keyword evidence="7" id="KW-0539">Nucleus</keyword>
<evidence type="ECO:0000256" key="4">
    <source>
        <dbReference type="ARBA" id="ARBA00022737"/>
    </source>
</evidence>
<comment type="similarity">
    <text evidence="8">Belongs to the pacC/RIM101 family.</text>
</comment>
<evidence type="ECO:0000256" key="8">
    <source>
        <dbReference type="ARBA" id="ARBA00038089"/>
    </source>
</evidence>
<dbReference type="AlphaFoldDB" id="A0A9P5SBI9"/>
<comment type="subcellular location">
    <subcellularLocation>
        <location evidence="1">Nucleus</location>
    </subcellularLocation>
</comment>
<evidence type="ECO:0000256" key="2">
    <source>
        <dbReference type="ARBA" id="ARBA00022491"/>
    </source>
</evidence>
<dbReference type="FunFam" id="3.30.160.60:FF:002343">
    <property type="entry name" value="Zinc finger protein 33A"/>
    <property type="match status" value="1"/>
</dbReference>
<keyword evidence="3" id="KW-0479">Metal-binding</keyword>
<dbReference type="PANTHER" id="PTHR47257:SF1">
    <property type="entry name" value="PH-RESPONSE TRANSCRIPTION FACTOR PACC_RIM101"/>
    <property type="match status" value="1"/>
</dbReference>
<feature type="region of interest" description="Disordered" evidence="10">
    <location>
        <begin position="708"/>
        <end position="753"/>
    </location>
</feature>
<feature type="compositionally biased region" description="Low complexity" evidence="10">
    <location>
        <begin position="149"/>
        <end position="172"/>
    </location>
</feature>
<protein>
    <recommendedName>
        <fullName evidence="11">C2H2-type domain-containing protein</fullName>
    </recommendedName>
</protein>
<evidence type="ECO:0000313" key="12">
    <source>
        <dbReference type="EMBL" id="KAF9324200.1"/>
    </source>
</evidence>
<dbReference type="InterPro" id="IPR036236">
    <property type="entry name" value="Znf_C2H2_sf"/>
</dbReference>
<name>A0A9P5SBI9_9FUNG</name>
<dbReference type="PROSITE" id="PS00028">
    <property type="entry name" value="ZINC_FINGER_C2H2_1"/>
    <property type="match status" value="2"/>
</dbReference>
<dbReference type="SMART" id="SM00355">
    <property type="entry name" value="ZnF_C2H2"/>
    <property type="match status" value="3"/>
</dbReference>
<dbReference type="Gene3D" id="3.30.160.60">
    <property type="entry name" value="Classic Zinc Finger"/>
    <property type="match status" value="2"/>
</dbReference>
<keyword evidence="2" id="KW-0678">Repressor</keyword>
<evidence type="ECO:0000256" key="5">
    <source>
        <dbReference type="ARBA" id="ARBA00022771"/>
    </source>
</evidence>
<dbReference type="InterPro" id="IPR013087">
    <property type="entry name" value="Znf_C2H2_type"/>
</dbReference>
<evidence type="ECO:0000259" key="11">
    <source>
        <dbReference type="PROSITE" id="PS50157"/>
    </source>
</evidence>
<feature type="domain" description="C2H2-type" evidence="11">
    <location>
        <begin position="83"/>
        <end position="110"/>
    </location>
</feature>
<reference evidence="12" key="1">
    <citation type="journal article" date="2020" name="Fungal Divers.">
        <title>Resolving the Mortierellaceae phylogeny through synthesis of multi-gene phylogenetics and phylogenomics.</title>
        <authorList>
            <person name="Vandepol N."/>
            <person name="Liber J."/>
            <person name="Desiro A."/>
            <person name="Na H."/>
            <person name="Kennedy M."/>
            <person name="Barry K."/>
            <person name="Grigoriev I.V."/>
            <person name="Miller A.N."/>
            <person name="O'Donnell K."/>
            <person name="Stajich J.E."/>
            <person name="Bonito G."/>
        </authorList>
    </citation>
    <scope>NUCLEOTIDE SEQUENCE</scope>
    <source>
        <strain evidence="12">NVP1</strain>
    </source>
</reference>